<dbReference type="Proteomes" id="UP001341281">
    <property type="component" value="Chromosome 04"/>
</dbReference>
<feature type="region of interest" description="Disordered" evidence="1">
    <location>
        <begin position="120"/>
        <end position="139"/>
    </location>
</feature>
<reference evidence="2 3" key="1">
    <citation type="submission" date="2024-02" db="EMBL/GenBank/DDBJ databases">
        <title>High-quality chromosome-scale genome assembly of Pensacola bahiagrass (Paspalum notatum Flugge var. saurae).</title>
        <authorList>
            <person name="Vega J.M."/>
            <person name="Podio M."/>
            <person name="Orjuela J."/>
            <person name="Siena L.A."/>
            <person name="Pessino S.C."/>
            <person name="Combes M.C."/>
            <person name="Mariac C."/>
            <person name="Albertini E."/>
            <person name="Pupilli F."/>
            <person name="Ortiz J.P.A."/>
            <person name="Leblanc O."/>
        </authorList>
    </citation>
    <scope>NUCLEOTIDE SEQUENCE [LARGE SCALE GENOMIC DNA]</scope>
    <source>
        <strain evidence="2">R1</strain>
        <tissue evidence="2">Leaf</tissue>
    </source>
</reference>
<dbReference type="AlphaFoldDB" id="A0AAQ3T8S6"/>
<accession>A0AAQ3T8S6</accession>
<gene>
    <name evidence="2" type="ORF">U9M48_017100</name>
</gene>
<feature type="region of interest" description="Disordered" evidence="1">
    <location>
        <begin position="1"/>
        <end position="55"/>
    </location>
</feature>
<proteinExistence type="predicted"/>
<evidence type="ECO:0000256" key="1">
    <source>
        <dbReference type="SAM" id="MobiDB-lite"/>
    </source>
</evidence>
<evidence type="ECO:0000313" key="2">
    <source>
        <dbReference type="EMBL" id="WVZ68119.1"/>
    </source>
</evidence>
<organism evidence="2 3">
    <name type="scientific">Paspalum notatum var. saurae</name>
    <dbReference type="NCBI Taxonomy" id="547442"/>
    <lineage>
        <taxon>Eukaryota</taxon>
        <taxon>Viridiplantae</taxon>
        <taxon>Streptophyta</taxon>
        <taxon>Embryophyta</taxon>
        <taxon>Tracheophyta</taxon>
        <taxon>Spermatophyta</taxon>
        <taxon>Magnoliopsida</taxon>
        <taxon>Liliopsida</taxon>
        <taxon>Poales</taxon>
        <taxon>Poaceae</taxon>
        <taxon>PACMAD clade</taxon>
        <taxon>Panicoideae</taxon>
        <taxon>Andropogonodae</taxon>
        <taxon>Paspaleae</taxon>
        <taxon>Paspalinae</taxon>
        <taxon>Paspalum</taxon>
    </lineage>
</organism>
<evidence type="ECO:0000313" key="3">
    <source>
        <dbReference type="Proteomes" id="UP001341281"/>
    </source>
</evidence>
<feature type="compositionally biased region" description="Basic and acidic residues" evidence="1">
    <location>
        <begin position="18"/>
        <end position="29"/>
    </location>
</feature>
<dbReference type="EMBL" id="CP144748">
    <property type="protein sequence ID" value="WVZ68119.1"/>
    <property type="molecule type" value="Genomic_DNA"/>
</dbReference>
<protein>
    <submittedName>
        <fullName evidence="2">Uncharacterized protein</fullName>
    </submittedName>
</protein>
<sequence length="139" mass="15407">MLHRGAAVLQARADPDDEKARVAVAERRHPACSPTAQQPARASRSTDRSWAKAAARRSPARLRVAMLKYLAQRTGRSPGGEDLRLWRHRAGFESVSHRSIGLNNFRRTQPLTRGAINGLRRIPSSTEDDSGDLSRDAVF</sequence>
<keyword evidence="3" id="KW-1185">Reference proteome</keyword>
<name>A0AAQ3T8S6_PASNO</name>